<dbReference type="EMBL" id="CP036273">
    <property type="protein sequence ID" value="QDU20177.1"/>
    <property type="molecule type" value="Genomic_DNA"/>
</dbReference>
<keyword evidence="8" id="KW-1185">Reference proteome</keyword>
<feature type="region of interest" description="Disordered" evidence="3">
    <location>
        <begin position="150"/>
        <end position="172"/>
    </location>
</feature>
<keyword evidence="4" id="KW-0812">Transmembrane</keyword>
<keyword evidence="4" id="KW-0472">Membrane</keyword>
<gene>
    <name evidence="7" type="ORF">ETAA1_21220</name>
</gene>
<dbReference type="AlphaFoldDB" id="A0A517XRP8"/>
<evidence type="ECO:0000259" key="6">
    <source>
        <dbReference type="Pfam" id="PF13613"/>
    </source>
</evidence>
<dbReference type="GO" id="GO:0046872">
    <property type="term" value="F:metal ion binding"/>
    <property type="evidence" value="ECO:0007669"/>
    <property type="project" value="UniProtKB-KW"/>
</dbReference>
<feature type="transmembrane region" description="Helical" evidence="4">
    <location>
        <begin position="68"/>
        <end position="88"/>
    </location>
</feature>
<dbReference type="OrthoDB" id="273321at2"/>
<keyword evidence="2" id="KW-0479">Metal-binding</keyword>
<accession>A0A517XRP8</accession>
<evidence type="ECO:0000256" key="4">
    <source>
        <dbReference type="SAM" id="Phobius"/>
    </source>
</evidence>
<reference evidence="7 8" key="1">
    <citation type="submission" date="2019-02" db="EMBL/GenBank/DDBJ databases">
        <title>Deep-cultivation of Planctomycetes and their phenomic and genomic characterization uncovers novel biology.</title>
        <authorList>
            <person name="Wiegand S."/>
            <person name="Jogler M."/>
            <person name="Boedeker C."/>
            <person name="Pinto D."/>
            <person name="Vollmers J."/>
            <person name="Rivas-Marin E."/>
            <person name="Kohn T."/>
            <person name="Peeters S.H."/>
            <person name="Heuer A."/>
            <person name="Rast P."/>
            <person name="Oberbeckmann S."/>
            <person name="Bunk B."/>
            <person name="Jeske O."/>
            <person name="Meyerdierks A."/>
            <person name="Storesund J.E."/>
            <person name="Kallscheuer N."/>
            <person name="Luecker S."/>
            <person name="Lage O.M."/>
            <person name="Pohl T."/>
            <person name="Merkel B.J."/>
            <person name="Hornburger P."/>
            <person name="Mueller R.-W."/>
            <person name="Bruemmer F."/>
            <person name="Labrenz M."/>
            <person name="Spormann A.M."/>
            <person name="Op den Camp H."/>
            <person name="Overmann J."/>
            <person name="Amann R."/>
            <person name="Jetten M.S.M."/>
            <person name="Mascher T."/>
            <person name="Medema M.H."/>
            <person name="Devos D.P."/>
            <person name="Kaster A.-K."/>
            <person name="Ovreas L."/>
            <person name="Rohde M."/>
            <person name="Galperin M.Y."/>
            <person name="Jogler C."/>
        </authorList>
    </citation>
    <scope>NUCLEOTIDE SEQUENCE [LARGE SCALE GENOMIC DNA]</scope>
    <source>
        <strain evidence="7 8">ETA_A1</strain>
    </source>
</reference>
<feature type="domain" description="Transposase Helix-turn-helix" evidence="6">
    <location>
        <begin position="66"/>
        <end position="111"/>
    </location>
</feature>
<dbReference type="Pfam" id="PF13613">
    <property type="entry name" value="HTH_Tnp_4"/>
    <property type="match status" value="1"/>
</dbReference>
<keyword evidence="4" id="KW-1133">Transmembrane helix</keyword>
<dbReference type="InterPro" id="IPR027806">
    <property type="entry name" value="HARBI1_dom"/>
</dbReference>
<name>A0A517XRP8_9BACT</name>
<comment type="cofactor">
    <cofactor evidence="1">
        <name>a divalent metal cation</name>
        <dbReference type="ChEBI" id="CHEBI:60240"/>
    </cofactor>
</comment>
<protein>
    <submittedName>
        <fullName evidence="7">Transposase DDE domain protein</fullName>
    </submittedName>
</protein>
<organism evidence="7 8">
    <name type="scientific">Urbifossiella limnaea</name>
    <dbReference type="NCBI Taxonomy" id="2528023"/>
    <lineage>
        <taxon>Bacteria</taxon>
        <taxon>Pseudomonadati</taxon>
        <taxon>Planctomycetota</taxon>
        <taxon>Planctomycetia</taxon>
        <taxon>Gemmatales</taxon>
        <taxon>Gemmataceae</taxon>
        <taxon>Urbifossiella</taxon>
    </lineage>
</organism>
<evidence type="ECO:0000313" key="8">
    <source>
        <dbReference type="Proteomes" id="UP000319576"/>
    </source>
</evidence>
<proteinExistence type="predicted"/>
<dbReference type="PANTHER" id="PTHR23080">
    <property type="entry name" value="THAP DOMAIN PROTEIN"/>
    <property type="match status" value="1"/>
</dbReference>
<dbReference type="InterPro" id="IPR027805">
    <property type="entry name" value="Transposase_HTH_dom"/>
</dbReference>
<dbReference type="RefSeq" id="WP_145237293.1">
    <property type="nucleotide sequence ID" value="NZ_CP036273.1"/>
</dbReference>
<feature type="compositionally biased region" description="Basic residues" evidence="3">
    <location>
        <begin position="150"/>
        <end position="168"/>
    </location>
</feature>
<sequence>MIARLDRLRKNPAVFRSLTGVTPDVFDALLADVLPALADADFARHDRPDRSRAVGGGRTTGLEHPDRILLAVVWLRVYPTYAVLGYLFGVSESAARRLAGWSVPVLAAAGKDTMRMPDPGKHHRRDLPAVLRHTPGLAVLVDTFEQPTHRPKRRQRAYYSGKKKRHTVKSQVGVDEETGRVVHVPPSVPGPTADLKLLGRSRLLGRLPKGVGLIGDKAYIGAGELRPGVVCTTPRRKPRGKPRPAADVRYNRAVSRRRIVVEHTIRRLRVFQSLTQVNRHGRKRHEVRVRAVAGLVNRMIDARPAD</sequence>
<evidence type="ECO:0000259" key="5">
    <source>
        <dbReference type="Pfam" id="PF13359"/>
    </source>
</evidence>
<evidence type="ECO:0000256" key="3">
    <source>
        <dbReference type="SAM" id="MobiDB-lite"/>
    </source>
</evidence>
<dbReference type="Pfam" id="PF13359">
    <property type="entry name" value="DDE_Tnp_4"/>
    <property type="match status" value="1"/>
</dbReference>
<feature type="domain" description="DDE Tnp4" evidence="5">
    <location>
        <begin position="141"/>
        <end position="297"/>
    </location>
</feature>
<dbReference type="KEGG" id="uli:ETAA1_21220"/>
<evidence type="ECO:0000256" key="2">
    <source>
        <dbReference type="ARBA" id="ARBA00022723"/>
    </source>
</evidence>
<evidence type="ECO:0000256" key="1">
    <source>
        <dbReference type="ARBA" id="ARBA00001968"/>
    </source>
</evidence>
<dbReference type="Proteomes" id="UP000319576">
    <property type="component" value="Chromosome"/>
</dbReference>
<evidence type="ECO:0000313" key="7">
    <source>
        <dbReference type="EMBL" id="QDU20177.1"/>
    </source>
</evidence>